<dbReference type="RefSeq" id="WP_025061709.1">
    <property type="nucleotide sequence ID" value="NZ_RAQK01000002.1"/>
</dbReference>
<gene>
    <name evidence="2" type="ORF">C8N30_3378</name>
</gene>
<evidence type="ECO:0000256" key="1">
    <source>
        <dbReference type="SAM" id="MobiDB-lite"/>
    </source>
</evidence>
<protein>
    <submittedName>
        <fullName evidence="2">Uncharacterized protein</fullName>
    </submittedName>
</protein>
<evidence type="ECO:0000313" key="2">
    <source>
        <dbReference type="EMBL" id="RKE94258.1"/>
    </source>
</evidence>
<feature type="region of interest" description="Disordered" evidence="1">
    <location>
        <begin position="1"/>
        <end position="23"/>
    </location>
</feature>
<organism evidence="2 3">
    <name type="scientific">Sulfitobacter guttiformis</name>
    <dbReference type="NCBI Taxonomy" id="74349"/>
    <lineage>
        <taxon>Bacteria</taxon>
        <taxon>Pseudomonadati</taxon>
        <taxon>Pseudomonadota</taxon>
        <taxon>Alphaproteobacteria</taxon>
        <taxon>Rhodobacterales</taxon>
        <taxon>Roseobacteraceae</taxon>
        <taxon>Sulfitobacter</taxon>
    </lineage>
</organism>
<accession>A0A420DJ63</accession>
<evidence type="ECO:0000313" key="3">
    <source>
        <dbReference type="Proteomes" id="UP000284407"/>
    </source>
</evidence>
<dbReference type="OrthoDB" id="7875526at2"/>
<dbReference type="EMBL" id="RAQK01000002">
    <property type="protein sequence ID" value="RKE94258.1"/>
    <property type="molecule type" value="Genomic_DNA"/>
</dbReference>
<reference evidence="2 3" key="1">
    <citation type="submission" date="2018-09" db="EMBL/GenBank/DDBJ databases">
        <title>Genomic Encyclopedia of Archaeal and Bacterial Type Strains, Phase II (KMG-II): from individual species to whole genera.</title>
        <authorList>
            <person name="Goeker M."/>
        </authorList>
    </citation>
    <scope>NUCLEOTIDE SEQUENCE [LARGE SCALE GENOMIC DNA]</scope>
    <source>
        <strain evidence="2 3">DSM 11458</strain>
    </source>
</reference>
<name>A0A420DJ63_9RHOB</name>
<comment type="caution">
    <text evidence="2">The sequence shown here is derived from an EMBL/GenBank/DDBJ whole genome shotgun (WGS) entry which is preliminary data.</text>
</comment>
<feature type="compositionally biased region" description="Polar residues" evidence="1">
    <location>
        <begin position="64"/>
        <end position="73"/>
    </location>
</feature>
<sequence length="73" mass="8148">MARLAKATIQATKTPQKETPLEKTTRISRRMNNDEAEVRHVKTARLRKARFESAAATPDELIAGTSNAEGKKR</sequence>
<proteinExistence type="predicted"/>
<keyword evidence="3" id="KW-1185">Reference proteome</keyword>
<feature type="region of interest" description="Disordered" evidence="1">
    <location>
        <begin position="49"/>
        <end position="73"/>
    </location>
</feature>
<dbReference type="AlphaFoldDB" id="A0A420DJ63"/>
<dbReference type="Proteomes" id="UP000284407">
    <property type="component" value="Unassembled WGS sequence"/>
</dbReference>